<dbReference type="Gene3D" id="1.10.1670.40">
    <property type="match status" value="1"/>
</dbReference>
<dbReference type="FunFam" id="1.10.340.30:FF:000004">
    <property type="entry name" value="DNA-3-methyladenine glycosylase II"/>
    <property type="match status" value="1"/>
</dbReference>
<dbReference type="GO" id="GO:0032131">
    <property type="term" value="F:alkylated DNA binding"/>
    <property type="evidence" value="ECO:0007669"/>
    <property type="project" value="TreeGrafter"/>
</dbReference>
<feature type="region of interest" description="Disordered" evidence="4">
    <location>
        <begin position="1"/>
        <end position="29"/>
    </location>
</feature>
<dbReference type="SUPFAM" id="SSF48150">
    <property type="entry name" value="DNA-glycosylase"/>
    <property type="match status" value="1"/>
</dbReference>
<evidence type="ECO:0000256" key="1">
    <source>
        <dbReference type="ARBA" id="ARBA00010817"/>
    </source>
</evidence>
<proteinExistence type="inferred from homology"/>
<keyword evidence="2" id="KW-0227">DNA damage</keyword>
<keyword evidence="3" id="KW-0234">DNA repair</keyword>
<feature type="region of interest" description="Disordered" evidence="4">
    <location>
        <begin position="352"/>
        <end position="389"/>
    </location>
</feature>
<comment type="similarity">
    <text evidence="1">Belongs to the alkylbase DNA glycosidase AlkA family.</text>
</comment>
<dbReference type="GO" id="GO:0005634">
    <property type="term" value="C:nucleus"/>
    <property type="evidence" value="ECO:0007669"/>
    <property type="project" value="TreeGrafter"/>
</dbReference>
<dbReference type="CDD" id="cd00056">
    <property type="entry name" value="ENDO3c"/>
    <property type="match status" value="1"/>
</dbReference>
<dbReference type="AlphaFoldDB" id="A0AAV2EEP7"/>
<dbReference type="FunFam" id="1.10.1670.40:FF:000001">
    <property type="entry name" value="Probable DNA-3-methyladenine glycosylase 2"/>
    <property type="match status" value="1"/>
</dbReference>
<dbReference type="SMART" id="SM00478">
    <property type="entry name" value="ENDO3c"/>
    <property type="match status" value="1"/>
</dbReference>
<dbReference type="InterPro" id="IPR051912">
    <property type="entry name" value="Alkylbase_DNA_Glycosylase/TA"/>
</dbReference>
<dbReference type="InterPro" id="IPR003265">
    <property type="entry name" value="HhH-GPD_domain"/>
</dbReference>
<evidence type="ECO:0000256" key="2">
    <source>
        <dbReference type="ARBA" id="ARBA00022763"/>
    </source>
</evidence>
<feature type="domain" description="HhH-GPD" evidence="5">
    <location>
        <begin position="178"/>
        <end position="333"/>
    </location>
</feature>
<evidence type="ECO:0000313" key="6">
    <source>
        <dbReference type="EMBL" id="CAL1384217.1"/>
    </source>
</evidence>
<evidence type="ECO:0000313" key="7">
    <source>
        <dbReference type="Proteomes" id="UP001497516"/>
    </source>
</evidence>
<accession>A0AAV2EEP7</accession>
<evidence type="ECO:0000256" key="3">
    <source>
        <dbReference type="ARBA" id="ARBA00023204"/>
    </source>
</evidence>
<sequence length="430" mass="47411">MGEQTQSQPHSEAQPQPDSPSAAAAPDSITTIETATVSSVTLLPTELTAVPPPPPHSTLSPLAKIPSRPRKIRKLSPDGATPTAAAAEEVHSATAATPAARTAAAKSSRTTKAANQQRALVVGPRVIARSLSCEGEVDIAVRHLRQSDPLLSSLIDRYPPPTFDTFHTPFLALTRSIVYQQLAFKAGTSIYTRFISLFGGESNVCPETVLAQSEIQLRQIGISGRKASYLYDLSRKYQNGILSDSSIVAMDDKSLFTMLTMVSGIGSWSVHMFMIFSLHRPDVLPINDLGIRKGVQMLYNLEDLPRPSQMDQLCEKWRPYRSVASWYLWRFVEARGTPSSAVAVGTGGVGLGQQQEEHQQQQQEVQHHHHQQQQQQQQEDQHHHHQQQPQLLDPISVYNLGGSVKNLTQDVDANWMEIIVVNDQTENASW</sequence>
<reference evidence="6 7" key="1">
    <citation type="submission" date="2024-04" db="EMBL/GenBank/DDBJ databases">
        <authorList>
            <person name="Fracassetti M."/>
        </authorList>
    </citation>
    <scope>NUCLEOTIDE SEQUENCE [LARGE SCALE GENOMIC DNA]</scope>
</reference>
<dbReference type="EMBL" id="OZ034817">
    <property type="protein sequence ID" value="CAL1384217.1"/>
    <property type="molecule type" value="Genomic_DNA"/>
</dbReference>
<feature type="compositionally biased region" description="Polar residues" evidence="4">
    <location>
        <begin position="1"/>
        <end position="11"/>
    </location>
</feature>
<dbReference type="GO" id="GO:0043916">
    <property type="term" value="F:DNA-7-methylguanine glycosylase activity"/>
    <property type="evidence" value="ECO:0007669"/>
    <property type="project" value="TreeGrafter"/>
</dbReference>
<dbReference type="InterPro" id="IPR011257">
    <property type="entry name" value="DNA_glycosylase"/>
</dbReference>
<dbReference type="GO" id="GO:0032993">
    <property type="term" value="C:protein-DNA complex"/>
    <property type="evidence" value="ECO:0007669"/>
    <property type="project" value="TreeGrafter"/>
</dbReference>
<organism evidence="6 7">
    <name type="scientific">Linum trigynum</name>
    <dbReference type="NCBI Taxonomy" id="586398"/>
    <lineage>
        <taxon>Eukaryota</taxon>
        <taxon>Viridiplantae</taxon>
        <taxon>Streptophyta</taxon>
        <taxon>Embryophyta</taxon>
        <taxon>Tracheophyta</taxon>
        <taxon>Spermatophyta</taxon>
        <taxon>Magnoliopsida</taxon>
        <taxon>eudicotyledons</taxon>
        <taxon>Gunneridae</taxon>
        <taxon>Pentapetalae</taxon>
        <taxon>rosids</taxon>
        <taxon>fabids</taxon>
        <taxon>Malpighiales</taxon>
        <taxon>Linaceae</taxon>
        <taxon>Linum</taxon>
    </lineage>
</organism>
<dbReference type="Proteomes" id="UP001497516">
    <property type="component" value="Chromosome 4"/>
</dbReference>
<dbReference type="Gene3D" id="1.10.340.30">
    <property type="entry name" value="Hypothetical protein, domain 2"/>
    <property type="match status" value="1"/>
</dbReference>
<keyword evidence="7" id="KW-1185">Reference proteome</keyword>
<evidence type="ECO:0000259" key="5">
    <source>
        <dbReference type="SMART" id="SM00478"/>
    </source>
</evidence>
<dbReference type="PANTHER" id="PTHR43003">
    <property type="entry name" value="DNA-3-METHYLADENINE GLYCOSYLASE"/>
    <property type="match status" value="1"/>
</dbReference>
<dbReference type="GO" id="GO:0008725">
    <property type="term" value="F:DNA-3-methyladenine glycosylase activity"/>
    <property type="evidence" value="ECO:0007669"/>
    <property type="project" value="TreeGrafter"/>
</dbReference>
<gene>
    <name evidence="6" type="ORF">LTRI10_LOCUS25441</name>
</gene>
<protein>
    <recommendedName>
        <fullName evidence="5">HhH-GPD domain-containing protein</fullName>
    </recommendedName>
</protein>
<dbReference type="PANTHER" id="PTHR43003:SF5">
    <property type="entry name" value="DNA-3-METHYLADENINE GLYCOSYLASE"/>
    <property type="match status" value="1"/>
</dbReference>
<dbReference type="Pfam" id="PF00730">
    <property type="entry name" value="HhH-GPD"/>
    <property type="match status" value="1"/>
</dbReference>
<feature type="compositionally biased region" description="Low complexity" evidence="4">
    <location>
        <begin position="83"/>
        <end position="114"/>
    </location>
</feature>
<dbReference type="GO" id="GO:0006285">
    <property type="term" value="P:base-excision repair, AP site formation"/>
    <property type="evidence" value="ECO:0007669"/>
    <property type="project" value="TreeGrafter"/>
</dbReference>
<feature type="compositionally biased region" description="Low complexity" evidence="4">
    <location>
        <begin position="13"/>
        <end position="28"/>
    </location>
</feature>
<name>A0AAV2EEP7_9ROSI</name>
<feature type="region of interest" description="Disordered" evidence="4">
    <location>
        <begin position="45"/>
        <end position="116"/>
    </location>
</feature>
<dbReference type="GO" id="GO:0006307">
    <property type="term" value="P:DNA alkylation repair"/>
    <property type="evidence" value="ECO:0007669"/>
    <property type="project" value="TreeGrafter"/>
</dbReference>
<evidence type="ECO:0000256" key="4">
    <source>
        <dbReference type="SAM" id="MobiDB-lite"/>
    </source>
</evidence>